<protein>
    <submittedName>
        <fullName evidence="1">Uncharacterized protein</fullName>
    </submittedName>
</protein>
<organism evidence="1 2">
    <name type="scientific">Meripilus lineatus</name>
    <dbReference type="NCBI Taxonomy" id="2056292"/>
    <lineage>
        <taxon>Eukaryota</taxon>
        <taxon>Fungi</taxon>
        <taxon>Dikarya</taxon>
        <taxon>Basidiomycota</taxon>
        <taxon>Agaricomycotina</taxon>
        <taxon>Agaricomycetes</taxon>
        <taxon>Polyporales</taxon>
        <taxon>Meripilaceae</taxon>
        <taxon>Meripilus</taxon>
    </lineage>
</organism>
<evidence type="ECO:0000313" key="2">
    <source>
        <dbReference type="Proteomes" id="UP001212997"/>
    </source>
</evidence>
<keyword evidence="2" id="KW-1185">Reference proteome</keyword>
<reference evidence="1" key="1">
    <citation type="submission" date="2022-07" db="EMBL/GenBank/DDBJ databases">
        <title>Genome Sequence of Physisporinus lineatus.</title>
        <authorList>
            <person name="Buettner E."/>
        </authorList>
    </citation>
    <scope>NUCLEOTIDE SEQUENCE</scope>
    <source>
        <strain evidence="1">VT162</strain>
    </source>
</reference>
<dbReference type="EMBL" id="JANAWD010000228">
    <property type="protein sequence ID" value="KAJ3483449.1"/>
    <property type="molecule type" value="Genomic_DNA"/>
</dbReference>
<accession>A0AAD5YE08</accession>
<proteinExistence type="predicted"/>
<dbReference type="AlphaFoldDB" id="A0AAD5YE08"/>
<evidence type="ECO:0000313" key="1">
    <source>
        <dbReference type="EMBL" id="KAJ3483449.1"/>
    </source>
</evidence>
<comment type="caution">
    <text evidence="1">The sequence shown here is derived from an EMBL/GenBank/DDBJ whole genome shotgun (WGS) entry which is preliminary data.</text>
</comment>
<dbReference type="Proteomes" id="UP001212997">
    <property type="component" value="Unassembled WGS sequence"/>
</dbReference>
<gene>
    <name evidence="1" type="ORF">NLI96_g6302</name>
</gene>
<sequence>MVQKRHESGTLIEKERSAIKLRSKDIVLYTTIDMWRTLRRLVERLAESGATSVGKWVQWQHSESDFGNFEHCLRDFFNWGMNERDSGLRCIG</sequence>
<name>A0AAD5YE08_9APHY</name>